<dbReference type="AlphaFoldDB" id="A0A835QYU9"/>
<gene>
    <name evidence="1" type="ORF">HPP92_010415</name>
</gene>
<proteinExistence type="predicted"/>
<organism evidence="1 2">
    <name type="scientific">Vanilla planifolia</name>
    <name type="common">Vanilla</name>
    <dbReference type="NCBI Taxonomy" id="51239"/>
    <lineage>
        <taxon>Eukaryota</taxon>
        <taxon>Viridiplantae</taxon>
        <taxon>Streptophyta</taxon>
        <taxon>Embryophyta</taxon>
        <taxon>Tracheophyta</taxon>
        <taxon>Spermatophyta</taxon>
        <taxon>Magnoliopsida</taxon>
        <taxon>Liliopsida</taxon>
        <taxon>Asparagales</taxon>
        <taxon>Orchidaceae</taxon>
        <taxon>Vanilloideae</taxon>
        <taxon>Vanilleae</taxon>
        <taxon>Vanilla</taxon>
    </lineage>
</organism>
<accession>A0A835QYU9</accession>
<dbReference type="EMBL" id="JADCNM010000005">
    <property type="protein sequence ID" value="KAG0482331.1"/>
    <property type="molecule type" value="Genomic_DNA"/>
</dbReference>
<sequence length="130" mass="14574">MIQASLNMQPNAIQNSKTMNNISKIRWSTRVNKSASFKIWGSRTSRVAVSEFAEQSFPTRHNMPQVFPSSSRSEDGVKSTFKLAHKVGATKENLAKELADGLKPTEELHQRRKTSNKSLDFGIKIAKPPM</sequence>
<comment type="caution">
    <text evidence="1">The sequence shown here is derived from an EMBL/GenBank/DDBJ whole genome shotgun (WGS) entry which is preliminary data.</text>
</comment>
<dbReference type="Proteomes" id="UP000639772">
    <property type="component" value="Unassembled WGS sequence"/>
</dbReference>
<evidence type="ECO:0000313" key="2">
    <source>
        <dbReference type="Proteomes" id="UP000639772"/>
    </source>
</evidence>
<protein>
    <submittedName>
        <fullName evidence="1">Uncharacterized protein</fullName>
    </submittedName>
</protein>
<evidence type="ECO:0000313" key="1">
    <source>
        <dbReference type="EMBL" id="KAG0482331.1"/>
    </source>
</evidence>
<name>A0A835QYU9_VANPL</name>
<reference evidence="1 2" key="1">
    <citation type="journal article" date="2020" name="Nat. Food">
        <title>A phased Vanilla planifolia genome enables genetic improvement of flavour and production.</title>
        <authorList>
            <person name="Hasing T."/>
            <person name="Tang H."/>
            <person name="Brym M."/>
            <person name="Khazi F."/>
            <person name="Huang T."/>
            <person name="Chambers A.H."/>
        </authorList>
    </citation>
    <scope>NUCLEOTIDE SEQUENCE [LARGE SCALE GENOMIC DNA]</scope>
    <source>
        <tissue evidence="1">Leaf</tissue>
    </source>
</reference>